<comment type="caution">
    <text evidence="9">The sequence shown here is derived from an EMBL/GenBank/DDBJ whole genome shotgun (WGS) entry which is preliminary data.</text>
</comment>
<dbReference type="PANTHER" id="PTHR37823">
    <property type="entry name" value="CYTOCHROME C-553-LIKE"/>
    <property type="match status" value="1"/>
</dbReference>
<dbReference type="PRINTS" id="PR00605">
    <property type="entry name" value="CYTCHROMECIC"/>
</dbReference>
<evidence type="ECO:0000256" key="4">
    <source>
        <dbReference type="ARBA" id="ARBA00022982"/>
    </source>
</evidence>
<evidence type="ECO:0000256" key="7">
    <source>
        <dbReference type="SAM" id="SignalP"/>
    </source>
</evidence>
<dbReference type="InterPro" id="IPR009056">
    <property type="entry name" value="Cyt_c-like_dom"/>
</dbReference>
<evidence type="ECO:0000256" key="5">
    <source>
        <dbReference type="ARBA" id="ARBA00023004"/>
    </source>
</evidence>
<accession>A0A316DDT2</accession>
<evidence type="ECO:0000313" key="9">
    <source>
        <dbReference type="EMBL" id="PWK14950.1"/>
    </source>
</evidence>
<gene>
    <name evidence="9" type="ORF">C7459_104154</name>
</gene>
<keyword evidence="5 6" id="KW-0408">Iron</keyword>
<dbReference type="GO" id="GO:0005506">
    <property type="term" value="F:iron ion binding"/>
    <property type="evidence" value="ECO:0007669"/>
    <property type="project" value="InterPro"/>
</dbReference>
<keyword evidence="2 6" id="KW-0349">Heme</keyword>
<dbReference type="Pfam" id="PF13442">
    <property type="entry name" value="Cytochrome_CBB3"/>
    <property type="match status" value="1"/>
</dbReference>
<dbReference type="GO" id="GO:0020037">
    <property type="term" value="F:heme binding"/>
    <property type="evidence" value="ECO:0007669"/>
    <property type="project" value="InterPro"/>
</dbReference>
<proteinExistence type="predicted"/>
<reference evidence="9 10" key="1">
    <citation type="submission" date="2018-05" db="EMBL/GenBank/DDBJ databases">
        <title>Genomic Encyclopedia of Type Strains, Phase IV (KMG-IV): sequencing the most valuable type-strain genomes for metagenomic binning, comparative biology and taxonomic classification.</title>
        <authorList>
            <person name="Goeker M."/>
        </authorList>
    </citation>
    <scope>NUCLEOTIDE SEQUENCE [LARGE SCALE GENOMIC DNA]</scope>
    <source>
        <strain evidence="9 10">DSM 18773</strain>
    </source>
</reference>
<dbReference type="Gene3D" id="1.10.760.10">
    <property type="entry name" value="Cytochrome c-like domain"/>
    <property type="match status" value="1"/>
</dbReference>
<dbReference type="InterPro" id="IPR008168">
    <property type="entry name" value="Cyt_C_IC"/>
</dbReference>
<dbReference type="PROSITE" id="PS51007">
    <property type="entry name" value="CYTC"/>
    <property type="match status" value="1"/>
</dbReference>
<feature type="chain" id="PRO_5039486909" evidence="7">
    <location>
        <begin position="23"/>
        <end position="104"/>
    </location>
</feature>
<evidence type="ECO:0000259" key="8">
    <source>
        <dbReference type="PROSITE" id="PS51007"/>
    </source>
</evidence>
<dbReference type="Proteomes" id="UP000245634">
    <property type="component" value="Unassembled WGS sequence"/>
</dbReference>
<name>A0A316DDT2_9BACL</name>
<dbReference type="PANTHER" id="PTHR37823:SF4">
    <property type="entry name" value="MENAQUINOL-CYTOCHROME C REDUCTASE CYTOCHROME B_C SUBUNIT"/>
    <property type="match status" value="1"/>
</dbReference>
<dbReference type="AlphaFoldDB" id="A0A316DDT2"/>
<organism evidence="9 10">
    <name type="scientific">Tumebacillus permanentifrigoris</name>
    <dbReference type="NCBI Taxonomy" id="378543"/>
    <lineage>
        <taxon>Bacteria</taxon>
        <taxon>Bacillati</taxon>
        <taxon>Bacillota</taxon>
        <taxon>Bacilli</taxon>
        <taxon>Bacillales</taxon>
        <taxon>Alicyclobacillaceae</taxon>
        <taxon>Tumebacillus</taxon>
    </lineage>
</organism>
<dbReference type="PROSITE" id="PS51257">
    <property type="entry name" value="PROKAR_LIPOPROTEIN"/>
    <property type="match status" value="1"/>
</dbReference>
<evidence type="ECO:0000256" key="3">
    <source>
        <dbReference type="ARBA" id="ARBA00022723"/>
    </source>
</evidence>
<dbReference type="EMBL" id="QGGL01000004">
    <property type="protein sequence ID" value="PWK14950.1"/>
    <property type="molecule type" value="Genomic_DNA"/>
</dbReference>
<evidence type="ECO:0000256" key="6">
    <source>
        <dbReference type="PROSITE-ProRule" id="PRU00433"/>
    </source>
</evidence>
<sequence length="104" mass="11084">MKRLLPLSALLLLTGCSSGSSGNTVTLVDQESNGYTLFKQSCAGCHGDNLQGRAGPNLQHVGGRLTPDKITQRIQLGASGMPAFQNKLEDAQITELATWLSKQK</sequence>
<evidence type="ECO:0000256" key="2">
    <source>
        <dbReference type="ARBA" id="ARBA00022617"/>
    </source>
</evidence>
<keyword evidence="4" id="KW-0249">Electron transport</keyword>
<dbReference type="GO" id="GO:0009055">
    <property type="term" value="F:electron transfer activity"/>
    <property type="evidence" value="ECO:0007669"/>
    <property type="project" value="InterPro"/>
</dbReference>
<keyword evidence="10" id="KW-1185">Reference proteome</keyword>
<dbReference type="SUPFAM" id="SSF46626">
    <property type="entry name" value="Cytochrome c"/>
    <property type="match status" value="1"/>
</dbReference>
<keyword evidence="7" id="KW-0732">Signal</keyword>
<evidence type="ECO:0000313" key="10">
    <source>
        <dbReference type="Proteomes" id="UP000245634"/>
    </source>
</evidence>
<dbReference type="InterPro" id="IPR036909">
    <property type="entry name" value="Cyt_c-like_dom_sf"/>
</dbReference>
<dbReference type="RefSeq" id="WP_170119302.1">
    <property type="nucleotide sequence ID" value="NZ_QGGL01000004.1"/>
</dbReference>
<protein>
    <submittedName>
        <fullName evidence="9">Cytochrome c551</fullName>
    </submittedName>
</protein>
<feature type="signal peptide" evidence="7">
    <location>
        <begin position="1"/>
        <end position="22"/>
    </location>
</feature>
<feature type="domain" description="Cytochrome c" evidence="8">
    <location>
        <begin position="29"/>
        <end position="104"/>
    </location>
</feature>
<evidence type="ECO:0000256" key="1">
    <source>
        <dbReference type="ARBA" id="ARBA00022448"/>
    </source>
</evidence>
<keyword evidence="3 6" id="KW-0479">Metal-binding</keyword>
<keyword evidence="1" id="KW-0813">Transport</keyword>
<dbReference type="InterPro" id="IPR051811">
    <property type="entry name" value="Cytochrome_c550/c551-like"/>
</dbReference>